<dbReference type="Gene3D" id="1.10.1280.10">
    <property type="entry name" value="Di-copper center containing domain from catechol oxidase"/>
    <property type="match status" value="5"/>
</dbReference>
<gene>
    <name evidence="6" type="ORF">PSTT_02782</name>
</gene>
<dbReference type="VEuPathDB" id="FungiDB:PSHT_12879"/>
<feature type="compositionally biased region" description="Polar residues" evidence="3">
    <location>
        <begin position="195"/>
        <end position="213"/>
    </location>
</feature>
<feature type="compositionally biased region" description="Pro residues" evidence="3">
    <location>
        <begin position="850"/>
        <end position="859"/>
    </location>
</feature>
<dbReference type="Proteomes" id="UP000239156">
    <property type="component" value="Unassembled WGS sequence"/>
</dbReference>
<evidence type="ECO:0000256" key="4">
    <source>
        <dbReference type="SAM" id="SignalP"/>
    </source>
</evidence>
<evidence type="ECO:0000259" key="5">
    <source>
        <dbReference type="PROSITE" id="PS00497"/>
    </source>
</evidence>
<name>A0A2S4VYJ2_9BASI</name>
<feature type="non-terminal residue" evidence="6">
    <location>
        <position position="1"/>
    </location>
</feature>
<keyword evidence="1" id="KW-0479">Metal-binding</keyword>
<dbReference type="GO" id="GO:0046872">
    <property type="term" value="F:metal ion binding"/>
    <property type="evidence" value="ECO:0007669"/>
    <property type="project" value="UniProtKB-KW"/>
</dbReference>
<feature type="signal peptide" evidence="4">
    <location>
        <begin position="1"/>
        <end position="40"/>
    </location>
</feature>
<feature type="compositionally biased region" description="Pro residues" evidence="3">
    <location>
        <begin position="143"/>
        <end position="153"/>
    </location>
</feature>
<organism evidence="6 7">
    <name type="scientific">Puccinia striiformis</name>
    <dbReference type="NCBI Taxonomy" id="27350"/>
    <lineage>
        <taxon>Eukaryota</taxon>
        <taxon>Fungi</taxon>
        <taxon>Dikarya</taxon>
        <taxon>Basidiomycota</taxon>
        <taxon>Pucciniomycotina</taxon>
        <taxon>Pucciniomycetes</taxon>
        <taxon>Pucciniales</taxon>
        <taxon>Pucciniaceae</taxon>
        <taxon>Puccinia</taxon>
    </lineage>
</organism>
<protein>
    <recommendedName>
        <fullName evidence="5">Tyrosinase copper-binding domain-containing protein</fullName>
    </recommendedName>
</protein>
<evidence type="ECO:0000256" key="2">
    <source>
        <dbReference type="ARBA" id="ARBA00023008"/>
    </source>
</evidence>
<dbReference type="PANTHER" id="PTHR11474">
    <property type="entry name" value="TYROSINASE FAMILY MEMBER"/>
    <property type="match status" value="1"/>
</dbReference>
<comment type="caution">
    <text evidence="6">The sequence shown here is derived from an EMBL/GenBank/DDBJ whole genome shotgun (WGS) entry which is preliminary data.</text>
</comment>
<keyword evidence="4" id="KW-0732">Signal</keyword>
<feature type="compositionally biased region" description="Polar residues" evidence="3">
    <location>
        <begin position="64"/>
        <end position="74"/>
    </location>
</feature>
<accession>A0A2S4VYJ2</accession>
<dbReference type="Pfam" id="PF00264">
    <property type="entry name" value="Tyrosinase"/>
    <property type="match status" value="2"/>
</dbReference>
<feature type="compositionally biased region" description="Low complexity" evidence="3">
    <location>
        <begin position="133"/>
        <end position="142"/>
    </location>
</feature>
<evidence type="ECO:0000256" key="3">
    <source>
        <dbReference type="SAM" id="MobiDB-lite"/>
    </source>
</evidence>
<dbReference type="VEuPathDB" id="FungiDB:PSHT_12877"/>
<feature type="region of interest" description="Disordered" evidence="3">
    <location>
        <begin position="832"/>
        <end position="874"/>
    </location>
</feature>
<feature type="domain" description="Tyrosinase copper-binding" evidence="5">
    <location>
        <begin position="272"/>
        <end position="289"/>
    </location>
</feature>
<dbReference type="PROSITE" id="PS00497">
    <property type="entry name" value="TYROSINASE_1"/>
    <property type="match status" value="1"/>
</dbReference>
<feature type="region of interest" description="Disordered" evidence="3">
    <location>
        <begin position="61"/>
        <end position="216"/>
    </location>
</feature>
<feature type="chain" id="PRO_5015728796" description="Tyrosinase copper-binding domain-containing protein" evidence="4">
    <location>
        <begin position="41"/>
        <end position="1133"/>
    </location>
</feature>
<dbReference type="GO" id="GO:0016491">
    <property type="term" value="F:oxidoreductase activity"/>
    <property type="evidence" value="ECO:0007669"/>
    <property type="project" value="InterPro"/>
</dbReference>
<feature type="compositionally biased region" description="Low complexity" evidence="3">
    <location>
        <begin position="180"/>
        <end position="194"/>
    </location>
</feature>
<keyword evidence="2" id="KW-0186">Copper</keyword>
<dbReference type="SUPFAM" id="SSF48056">
    <property type="entry name" value="Di-copper centre-containing domain"/>
    <property type="match status" value="4"/>
</dbReference>
<feature type="compositionally biased region" description="Pro residues" evidence="3">
    <location>
        <begin position="76"/>
        <end position="112"/>
    </location>
</feature>
<proteinExistence type="predicted"/>
<dbReference type="VEuPathDB" id="FungiDB:PSTT_02782"/>
<dbReference type="EMBL" id="PKSL01000017">
    <property type="protein sequence ID" value="POW14602.1"/>
    <property type="molecule type" value="Genomic_DNA"/>
</dbReference>
<dbReference type="PANTHER" id="PTHR11474:SF126">
    <property type="entry name" value="TYROSINASE-LIKE PROTEIN TYR-1-RELATED"/>
    <property type="match status" value="1"/>
</dbReference>
<dbReference type="AlphaFoldDB" id="A0A2S4VYJ2"/>
<reference evidence="6" key="1">
    <citation type="submission" date="2017-12" db="EMBL/GenBank/DDBJ databases">
        <title>Gene loss provides genomic basis for host adaptation in cereal stripe rust fungi.</title>
        <authorList>
            <person name="Xia C."/>
        </authorList>
    </citation>
    <scope>NUCLEOTIDE SEQUENCE [LARGE SCALE GENOMIC DNA]</scope>
    <source>
        <strain evidence="6">93-210</strain>
    </source>
</reference>
<dbReference type="InterPro" id="IPR008922">
    <property type="entry name" value="Di-copper_centre_dom_sf"/>
</dbReference>
<dbReference type="PRINTS" id="PR01217">
    <property type="entry name" value="PRICHEXTENSN"/>
</dbReference>
<feature type="compositionally biased region" description="Low complexity" evidence="3">
    <location>
        <begin position="113"/>
        <end position="125"/>
    </location>
</feature>
<keyword evidence="7" id="KW-1185">Reference proteome</keyword>
<dbReference type="InterPro" id="IPR002227">
    <property type="entry name" value="Tyrosinase_Cu-bd"/>
</dbReference>
<sequence length="1133" mass="124209">SRLVLSLSTFTMPPFQNLLHRTILVLVLLQLSFTNPLVDARHGLHPVARHLEPRGWFSSLFGPGNSNNRQAIPKSSSPPPPPPAQPSPPSPPPAQPAPAPPVQQVSPPPPAAQPALAPSSAQQASPPVPAAQPAPAGTTQQASPPPAAQPAPVPSSAQQAPSPVPAVQPSPANNTQQALPPVNSSSQASPSSLPDQTQSNQTLASRGNSSSPGCPTVRVRREWRSLNHDEQASYITAVKCLADLPSKLLPGGDYRRYDDFENVHSRMRSKIHWCAIFLPWHRHFMFLFEKALRDECGYPGSLPRWDWTLDSLDMSQSPVWSDDPDVGFGGNGRDFTDVDDGLEGGVVTDGAFANWPLYYPEYHNISKPAEAMARPSIHYPNSKPTHLREFALALEGTDPSSTGPSNPGPHSIIHVIMGGEISPTAYAANESHWAQWQDKQRPTRLYAYAGAATRGSTRNDAKLTDNLKFLGLGPDVRVQDTMDTLAAPYCYRSKLGLCLSIIGCAQGWNTPSTLVSKGEAATVGLVRSLSVRATAGCSTLRVRREWRKLSRDEQASYIKAVKCLADLPSKLLPGGDFAGTTILRTFTQECAARSIGTLPSYLGIVTSCFSMKRPSKKNVDILGIYHDGIGRLILSTCQNLQSGQLTRMLVSEATDGISTTWMMVSVRHIDTLLFIATHLHNSHLKPSKESCATPRRRGVVTDGAFANWALYYPEYHELQRNYNLPSQYKQADAASISRVQSQSTFANFTVALEGSDPSLPGPRIQGPHSIIHIIIGGEITPTAYAANESHWAKWQDKQRSTRLYDYGGSAWDPTFVCKIRWTISQLRTVTNAPPKEVNRNSSPPTQLLPGPRPLPPNPSLLPHHPQQTLHPRPANQPFLHLQTLRPALPADSNTAGVCPQIRVRKEWRNMERDVQKSYMSAVKCLLSKPSKLQPGTARRLYDDFVFVHDRSRNRSTGWHLSCHALIECGYSGSLPCATLISIFLSEVTSPAQFNEGGKMYGSQYYDDTAIEVVHSSENFLNFRVAIEGTNPSSRGVSLPGPHGTIHMIIGGVSSQLASAIFFLHHGNVDYHWATWQDASSESRLRDYSGNTVQGRNVNNAKITDMLKFLNLSADLPVLKVMDTRAFPYCYEYE</sequence>
<evidence type="ECO:0000313" key="7">
    <source>
        <dbReference type="Proteomes" id="UP000239156"/>
    </source>
</evidence>
<dbReference type="InterPro" id="IPR050316">
    <property type="entry name" value="Tyrosinase/Hemocyanin"/>
</dbReference>
<evidence type="ECO:0000313" key="6">
    <source>
        <dbReference type="EMBL" id="POW14602.1"/>
    </source>
</evidence>
<evidence type="ECO:0000256" key="1">
    <source>
        <dbReference type="ARBA" id="ARBA00022723"/>
    </source>
</evidence>